<keyword evidence="2" id="KW-1185">Reference proteome</keyword>
<organism evidence="1 2">
    <name type="scientific">Brachionus plicatilis</name>
    <name type="common">Marine rotifer</name>
    <name type="synonym">Brachionus muelleri</name>
    <dbReference type="NCBI Taxonomy" id="10195"/>
    <lineage>
        <taxon>Eukaryota</taxon>
        <taxon>Metazoa</taxon>
        <taxon>Spiralia</taxon>
        <taxon>Gnathifera</taxon>
        <taxon>Rotifera</taxon>
        <taxon>Eurotatoria</taxon>
        <taxon>Monogononta</taxon>
        <taxon>Pseudotrocha</taxon>
        <taxon>Ploima</taxon>
        <taxon>Brachionidae</taxon>
        <taxon>Brachionus</taxon>
    </lineage>
</organism>
<comment type="caution">
    <text evidence="1">The sequence shown here is derived from an EMBL/GenBank/DDBJ whole genome shotgun (WGS) entry which is preliminary data.</text>
</comment>
<dbReference type="Proteomes" id="UP000276133">
    <property type="component" value="Unassembled WGS sequence"/>
</dbReference>
<evidence type="ECO:0000313" key="2">
    <source>
        <dbReference type="Proteomes" id="UP000276133"/>
    </source>
</evidence>
<sequence length="82" mass="9705">MTMIFELLDKKMESLKIAHNLINEELDYDVEIIGEGKEKRYKDPNGYDDLIELPEQLKNHFDKEGLIKQIFLNICTNQSQDF</sequence>
<dbReference type="AlphaFoldDB" id="A0A3M7RKG2"/>
<gene>
    <name evidence="1" type="ORF">BpHYR1_047520</name>
</gene>
<reference evidence="1 2" key="1">
    <citation type="journal article" date="2018" name="Sci. Rep.">
        <title>Genomic signatures of local adaptation to the degree of environmental predictability in rotifers.</title>
        <authorList>
            <person name="Franch-Gras L."/>
            <person name="Hahn C."/>
            <person name="Garcia-Roger E.M."/>
            <person name="Carmona M.J."/>
            <person name="Serra M."/>
            <person name="Gomez A."/>
        </authorList>
    </citation>
    <scope>NUCLEOTIDE SEQUENCE [LARGE SCALE GENOMIC DNA]</scope>
    <source>
        <strain evidence="1">HYR1</strain>
    </source>
</reference>
<name>A0A3M7RKG2_BRAPC</name>
<accession>A0A3M7RKG2</accession>
<dbReference type="EMBL" id="REGN01003190">
    <property type="protein sequence ID" value="RNA23964.1"/>
    <property type="molecule type" value="Genomic_DNA"/>
</dbReference>
<proteinExistence type="predicted"/>
<protein>
    <submittedName>
        <fullName evidence="1">Uncharacterized protein</fullName>
    </submittedName>
</protein>
<evidence type="ECO:0000313" key="1">
    <source>
        <dbReference type="EMBL" id="RNA23964.1"/>
    </source>
</evidence>